<name>A0A4Y8APC9_9FLAO</name>
<dbReference type="AlphaFoldDB" id="A0A4Y8APC9"/>
<gene>
    <name evidence="1" type="ORF">E2488_15765</name>
</gene>
<reference evidence="1 2" key="1">
    <citation type="journal article" date="2011" name="J. Microbiol.">
        <title>Gramella jeungdoensis sp. nov., isolated from a solar saltern in Korea.</title>
        <authorList>
            <person name="Joung Y."/>
            <person name="Kim H."/>
            <person name="Jang T."/>
            <person name="Ahn T.S."/>
            <person name="Joh K."/>
        </authorList>
    </citation>
    <scope>NUCLEOTIDE SEQUENCE [LARGE SCALE GENOMIC DNA]</scope>
    <source>
        <strain evidence="1 2">KCTC 23123</strain>
    </source>
</reference>
<organism evidence="1 2">
    <name type="scientific">Gramella jeungdoensis</name>
    <dbReference type="NCBI Taxonomy" id="708091"/>
    <lineage>
        <taxon>Bacteria</taxon>
        <taxon>Pseudomonadati</taxon>
        <taxon>Bacteroidota</taxon>
        <taxon>Flavobacteriia</taxon>
        <taxon>Flavobacteriales</taxon>
        <taxon>Flavobacteriaceae</taxon>
        <taxon>Christiangramia</taxon>
    </lineage>
</organism>
<dbReference type="EMBL" id="SNQI01000032">
    <property type="protein sequence ID" value="TEW70913.1"/>
    <property type="molecule type" value="Genomic_DNA"/>
</dbReference>
<evidence type="ECO:0000313" key="2">
    <source>
        <dbReference type="Proteomes" id="UP000298517"/>
    </source>
</evidence>
<protein>
    <submittedName>
        <fullName evidence="1">Uncharacterized protein</fullName>
    </submittedName>
</protein>
<evidence type="ECO:0000313" key="1">
    <source>
        <dbReference type="EMBL" id="TEW70913.1"/>
    </source>
</evidence>
<sequence>MKEYIIFYVNKNGLRDFVIIDAIDFKDAILVSKSFSKAAKCEILGVCLYCFDSFKLDNNE</sequence>
<accession>A0A4Y8APC9</accession>
<keyword evidence="2" id="KW-1185">Reference proteome</keyword>
<dbReference type="RefSeq" id="WP_134249437.1">
    <property type="nucleotide sequence ID" value="NZ_SNQI01000032.1"/>
</dbReference>
<comment type="caution">
    <text evidence="1">The sequence shown here is derived from an EMBL/GenBank/DDBJ whole genome shotgun (WGS) entry which is preliminary data.</text>
</comment>
<dbReference type="Proteomes" id="UP000298517">
    <property type="component" value="Unassembled WGS sequence"/>
</dbReference>
<proteinExistence type="predicted"/>